<dbReference type="CDD" id="cd01831">
    <property type="entry name" value="Endoglucanase_E_like"/>
    <property type="match status" value="1"/>
</dbReference>
<accession>F4PQZ2</accession>
<organism evidence="4 5">
    <name type="scientific">Cavenderia fasciculata</name>
    <name type="common">Slime mold</name>
    <name type="synonym">Dictyostelium fasciculatum</name>
    <dbReference type="NCBI Taxonomy" id="261658"/>
    <lineage>
        <taxon>Eukaryota</taxon>
        <taxon>Amoebozoa</taxon>
        <taxon>Evosea</taxon>
        <taxon>Eumycetozoa</taxon>
        <taxon>Dictyostelia</taxon>
        <taxon>Acytosteliales</taxon>
        <taxon>Cavenderiaceae</taxon>
        <taxon>Cavenderia</taxon>
    </lineage>
</organism>
<evidence type="ECO:0000313" key="5">
    <source>
        <dbReference type="Proteomes" id="UP000007797"/>
    </source>
</evidence>
<dbReference type="EMBL" id="GL883010">
    <property type="protein sequence ID" value="EGG21257.1"/>
    <property type="molecule type" value="Genomic_DNA"/>
</dbReference>
<dbReference type="KEGG" id="dfa:DFA_01136"/>
<keyword evidence="1" id="KW-0732">Signal</keyword>
<reference evidence="5" key="1">
    <citation type="journal article" date="2011" name="Genome Res.">
        <title>Phylogeny-wide analysis of social amoeba genomes highlights ancient origins for complex intercellular communication.</title>
        <authorList>
            <person name="Heidel A.J."/>
            <person name="Lawal H.M."/>
            <person name="Felder M."/>
            <person name="Schilde C."/>
            <person name="Helps N.R."/>
            <person name="Tunggal B."/>
            <person name="Rivero F."/>
            <person name="John U."/>
            <person name="Schleicher M."/>
            <person name="Eichinger L."/>
            <person name="Platzer M."/>
            <person name="Noegel A.A."/>
            <person name="Schaap P."/>
            <person name="Gloeckner G."/>
        </authorList>
    </citation>
    <scope>NUCLEOTIDE SEQUENCE [LARGE SCALE GENOMIC DNA]</scope>
    <source>
        <strain evidence="5">SH3</strain>
    </source>
</reference>
<evidence type="ECO:0000256" key="1">
    <source>
        <dbReference type="SAM" id="SignalP"/>
    </source>
</evidence>
<dbReference type="Gene3D" id="2.60.120.260">
    <property type="entry name" value="Galactose-binding domain-like"/>
    <property type="match status" value="1"/>
</dbReference>
<dbReference type="GeneID" id="14873475"/>
<evidence type="ECO:0000259" key="2">
    <source>
        <dbReference type="Pfam" id="PF13472"/>
    </source>
</evidence>
<dbReference type="OMA" id="TWPGTGV"/>
<dbReference type="PANTHER" id="PTHR37834">
    <property type="entry name" value="GDSL-LIKE LIPASE/ACYLHYDROLASE DOMAIN PROTEIN (AFU_ORTHOLOGUE AFUA_2G00620)"/>
    <property type="match status" value="1"/>
</dbReference>
<dbReference type="STRING" id="1054147.F4PQZ2"/>
<dbReference type="InterPro" id="IPR040794">
    <property type="entry name" value="CE2_N"/>
</dbReference>
<dbReference type="Pfam" id="PF13472">
    <property type="entry name" value="Lipase_GDSL_2"/>
    <property type="match status" value="1"/>
</dbReference>
<dbReference type="AlphaFoldDB" id="F4PQZ2"/>
<dbReference type="PANTHER" id="PTHR37834:SF2">
    <property type="entry name" value="ESTERASE, SGNH HYDROLASE-TYPE"/>
    <property type="match status" value="1"/>
</dbReference>
<sequence>MIKIITTILVVLVCCLITSNGGGIVLARKPTQTPSPTPTPPPSQVILPSNANLFYQGRVDQSNSSVYSFDWSGVAIGFAFKGTTNVRALFSTSLTTEDNMFNVFINYGLYSTLNISSTSNEAYNLISGGTLDPQQTYILILTKRTEAAIGIINFYGLVVDQSAILFPINPFNDNPNKRIEFIGDSITCGYGIDGTPPCSFTAETENNYQTYAGVVSRILGADLHVESWSGKGVVRNYDANGTTSVDPFPTYYGRTIANNPNSTWTFQDWVPQAVVINLGTNDFSSQPYPPQTVFEQGYTNFIDSIRTKYNNGTVFFLACGPMISDPCCQYVQNVATATKSIYIDLQDILDSSDLGCNGHPNVNGHLKMAMNSLPIIQKNLGW</sequence>
<dbReference type="Gene3D" id="3.40.50.1110">
    <property type="entry name" value="SGNH hydrolase"/>
    <property type="match status" value="1"/>
</dbReference>
<dbReference type="RefSeq" id="XP_004359107.1">
    <property type="nucleotide sequence ID" value="XM_004359050.1"/>
</dbReference>
<dbReference type="Pfam" id="PF17996">
    <property type="entry name" value="CE2_N"/>
    <property type="match status" value="1"/>
</dbReference>
<gene>
    <name evidence="4" type="ORF">DFA_01136</name>
</gene>
<evidence type="ECO:0000259" key="3">
    <source>
        <dbReference type="Pfam" id="PF17996"/>
    </source>
</evidence>
<dbReference type="SUPFAM" id="SSF52266">
    <property type="entry name" value="SGNH hydrolase"/>
    <property type="match status" value="1"/>
</dbReference>
<dbReference type="InterPro" id="IPR037461">
    <property type="entry name" value="CtCE2-like_dom"/>
</dbReference>
<dbReference type="InterPro" id="IPR013830">
    <property type="entry name" value="SGNH_hydro"/>
</dbReference>
<dbReference type="OrthoDB" id="30833at2759"/>
<name>F4PQZ2_CACFS</name>
<feature type="chain" id="PRO_5003313305" description="Esterase" evidence="1">
    <location>
        <begin position="22"/>
        <end position="382"/>
    </location>
</feature>
<dbReference type="InterPro" id="IPR052762">
    <property type="entry name" value="PCW_deacetylase/CE"/>
</dbReference>
<keyword evidence="5" id="KW-1185">Reference proteome</keyword>
<evidence type="ECO:0000313" key="4">
    <source>
        <dbReference type="EMBL" id="EGG21257.1"/>
    </source>
</evidence>
<dbReference type="GO" id="GO:0052689">
    <property type="term" value="F:carboxylic ester hydrolase activity"/>
    <property type="evidence" value="ECO:0007669"/>
    <property type="project" value="InterPro"/>
</dbReference>
<dbReference type="InterPro" id="IPR036514">
    <property type="entry name" value="SGNH_hydro_sf"/>
</dbReference>
<feature type="signal peptide" evidence="1">
    <location>
        <begin position="1"/>
        <end position="21"/>
    </location>
</feature>
<evidence type="ECO:0008006" key="6">
    <source>
        <dbReference type="Google" id="ProtNLM"/>
    </source>
</evidence>
<feature type="domain" description="SGNH hydrolase-type esterase" evidence="2">
    <location>
        <begin position="181"/>
        <end position="365"/>
    </location>
</feature>
<proteinExistence type="predicted"/>
<protein>
    <recommendedName>
        <fullName evidence="6">Esterase</fullName>
    </recommendedName>
</protein>
<feature type="domain" description="Carbohydrate esterase 2 N-terminal" evidence="3">
    <location>
        <begin position="55"/>
        <end position="166"/>
    </location>
</feature>
<dbReference type="Proteomes" id="UP000007797">
    <property type="component" value="Unassembled WGS sequence"/>
</dbReference>